<organism evidence="1 2">
    <name type="scientific">Inconstantimicrobium mannanitabidum</name>
    <dbReference type="NCBI Taxonomy" id="1604901"/>
    <lineage>
        <taxon>Bacteria</taxon>
        <taxon>Bacillati</taxon>
        <taxon>Bacillota</taxon>
        <taxon>Clostridia</taxon>
        <taxon>Eubacteriales</taxon>
        <taxon>Clostridiaceae</taxon>
        <taxon>Inconstantimicrobium</taxon>
    </lineage>
</organism>
<sequence>MNEGKSKLTLVPLILMIFTAVFGFANMPRAFYLMGYAAIPWYVISAILFFIPYALMLSEFGAAFKDEKGGIYSWMEKSVGPKFAFVGTFMWYASYVTWMVNICSSIWIPLSNAIFGTDKTSTWHLFGLTSTQFLGVLGVCWITFITIVASKGLEKIKKVTSVAGTAVSLLNLVLLFAGLLILVLNKGQLAQPITGVGSFVDSPNQSYHSLISLVSFMVFAIFAYGGIEVVGGLVDETENPEKTFPKAVTIAAIIISLGYCIGIFVCGFFVNWNSVLSSNTVHMGNVAYVVMKNLGYQLGMALGTSQSVAISMGAWVARYTGLSMFLALTGAFFSLAYSPLKQLIEGTPKEMWPGKMGEITEGIPKNALKIQGIIVAVMVLLVSFGGDAAKEFFGKLVLMTNVAMTIPYMFIAIAFPFFKKKTEIKKPVEIYKSYTVSVIVTVIVVAVVGLANVFTIIEPATNGKIMDTVWMLAGPVVFSIVAIIIYYIYERKNRNKFKK</sequence>
<name>A0ACB5RHP8_9CLOT</name>
<protein>
    <submittedName>
        <fullName evidence="1">Glutamate/gamma-aminobutyrate family transporter YjeM</fullName>
    </submittedName>
</protein>
<keyword evidence="2" id="KW-1185">Reference proteome</keyword>
<reference evidence="1" key="1">
    <citation type="journal article" date="2025" name="Int. J. Syst. Evol. Microbiol.">
        <title>Inconstantimicrobium mannanitabidum sp. nov., a novel member of the family Clostridiaceae isolated from anoxic soil under the treatment of reductive soil disinfestation.</title>
        <authorList>
            <person name="Ueki A."/>
            <person name="Tonouchi A."/>
            <person name="Honma S."/>
            <person name="Kaku N."/>
            <person name="Ueki K."/>
        </authorList>
    </citation>
    <scope>NUCLEOTIDE SEQUENCE</scope>
    <source>
        <strain evidence="1">TW13</strain>
    </source>
</reference>
<dbReference type="EMBL" id="BROD01000001">
    <property type="protein sequence ID" value="GKX68601.1"/>
    <property type="molecule type" value="Genomic_DNA"/>
</dbReference>
<dbReference type="Proteomes" id="UP001058074">
    <property type="component" value="Unassembled WGS sequence"/>
</dbReference>
<evidence type="ECO:0000313" key="2">
    <source>
        <dbReference type="Proteomes" id="UP001058074"/>
    </source>
</evidence>
<evidence type="ECO:0000313" key="1">
    <source>
        <dbReference type="EMBL" id="GKX68601.1"/>
    </source>
</evidence>
<gene>
    <name evidence="1" type="ORF">rsdtw13_38590</name>
</gene>
<accession>A0ACB5RHP8</accession>
<comment type="caution">
    <text evidence="1">The sequence shown here is derived from an EMBL/GenBank/DDBJ whole genome shotgun (WGS) entry which is preliminary data.</text>
</comment>
<proteinExistence type="predicted"/>